<reference evidence="2 3" key="1">
    <citation type="submission" date="2024-06" db="EMBL/GenBank/DDBJ databases">
        <title>A chromosome level genome sequence of Diviner's sage (Salvia divinorum).</title>
        <authorList>
            <person name="Ford S.A."/>
            <person name="Ro D.-K."/>
            <person name="Ness R.W."/>
            <person name="Phillips M.A."/>
        </authorList>
    </citation>
    <scope>NUCLEOTIDE SEQUENCE [LARGE SCALE GENOMIC DNA]</scope>
    <source>
        <strain evidence="2">SAF-2024a</strain>
        <tissue evidence="2">Leaf</tissue>
    </source>
</reference>
<evidence type="ECO:0000256" key="1">
    <source>
        <dbReference type="SAM" id="Phobius"/>
    </source>
</evidence>
<protein>
    <submittedName>
        <fullName evidence="2">Maltose excess protein 1-like, chloroplastic isoform X2</fullName>
    </submittedName>
</protein>
<organism evidence="2 3">
    <name type="scientific">Salvia divinorum</name>
    <name type="common">Maria pastora</name>
    <name type="synonym">Diviner's sage</name>
    <dbReference type="NCBI Taxonomy" id="28513"/>
    <lineage>
        <taxon>Eukaryota</taxon>
        <taxon>Viridiplantae</taxon>
        <taxon>Streptophyta</taxon>
        <taxon>Embryophyta</taxon>
        <taxon>Tracheophyta</taxon>
        <taxon>Spermatophyta</taxon>
        <taxon>Magnoliopsida</taxon>
        <taxon>eudicotyledons</taxon>
        <taxon>Gunneridae</taxon>
        <taxon>Pentapetalae</taxon>
        <taxon>asterids</taxon>
        <taxon>lamiids</taxon>
        <taxon>Lamiales</taxon>
        <taxon>Lamiaceae</taxon>
        <taxon>Nepetoideae</taxon>
        <taxon>Mentheae</taxon>
        <taxon>Salviinae</taxon>
        <taxon>Salvia</taxon>
        <taxon>Salvia subgen. Calosphace</taxon>
    </lineage>
</organism>
<keyword evidence="1" id="KW-0472">Membrane</keyword>
<gene>
    <name evidence="2" type="ORF">AAHA92_20675</name>
</gene>
<name>A0ABD1GKY8_SALDI</name>
<feature type="transmembrane region" description="Helical" evidence="1">
    <location>
        <begin position="124"/>
        <end position="142"/>
    </location>
</feature>
<dbReference type="InterPro" id="IPR034628">
    <property type="entry name" value="MEX1/MEX1-like"/>
</dbReference>
<dbReference type="Proteomes" id="UP001567538">
    <property type="component" value="Unassembled WGS sequence"/>
</dbReference>
<dbReference type="PANTHER" id="PTHR34809:SF1">
    <property type="entry name" value="MALTOSE EXCESS PROTEIN 1, CHLOROPLASTIC-RELATED"/>
    <property type="match status" value="1"/>
</dbReference>
<accession>A0ABD1GKY8</accession>
<evidence type="ECO:0000313" key="3">
    <source>
        <dbReference type="Proteomes" id="UP001567538"/>
    </source>
</evidence>
<proteinExistence type="predicted"/>
<evidence type="ECO:0000313" key="2">
    <source>
        <dbReference type="EMBL" id="KAL1543738.1"/>
    </source>
</evidence>
<feature type="transmembrane region" description="Helical" evidence="1">
    <location>
        <begin position="85"/>
        <end position="103"/>
    </location>
</feature>
<dbReference type="PANTHER" id="PTHR34809">
    <property type="entry name" value="MALTOSE EXCESS PROTEIN 1, CHLOROPLASTIC-RELATED"/>
    <property type="match status" value="1"/>
</dbReference>
<dbReference type="EMBL" id="JBEAFC010000008">
    <property type="protein sequence ID" value="KAL1543738.1"/>
    <property type="molecule type" value="Genomic_DNA"/>
</dbReference>
<dbReference type="AlphaFoldDB" id="A0ABD1GKY8"/>
<sequence>MVDSLLLKYKFKLPISSNPRSLGLFPRAQLHCRGVISYEPHLKKSILSSQSICSSRLKPVSALSSDGAHSITREPLRGMNSAHLAVPWLGMLTGLLGNLSYFIKKRERVYPYTWSSYSGLWLKLCLFLILRIAATSTSGVIINSMKHFNLVNNGIWKSWEEYMTIAGLSALPQESLCGEMH</sequence>
<keyword evidence="1" id="KW-0812">Transmembrane</keyword>
<keyword evidence="3" id="KW-1185">Reference proteome</keyword>
<keyword evidence="1" id="KW-1133">Transmembrane helix</keyword>
<comment type="caution">
    <text evidence="2">The sequence shown here is derived from an EMBL/GenBank/DDBJ whole genome shotgun (WGS) entry which is preliminary data.</text>
</comment>